<dbReference type="RefSeq" id="WP_067459937.1">
    <property type="nucleotide sequence ID" value="NZ_LVVY01000130.1"/>
</dbReference>
<reference evidence="1 2" key="1">
    <citation type="submission" date="2016-03" db="EMBL/GenBank/DDBJ databases">
        <title>Genome sequencing of Devosia sp. S37.</title>
        <authorList>
            <person name="Mohd Nor M."/>
        </authorList>
    </citation>
    <scope>NUCLEOTIDE SEQUENCE [LARGE SCALE GENOMIC DNA]</scope>
    <source>
        <strain evidence="1 2">S37</strain>
    </source>
</reference>
<sequence length="307" mass="33094">MANLPEQNTYPSGIYQIELTDPVVGGPDGISNVQARQLANRTRWLKQIADEVVEARGEGGSSLAARLAGYDAFSPEQQVSILAGVQEALGLGGLLARELANLRGRVLAQGTVTIKNKHVITGMVLTKTEIRALHLSQTGDVGTGISRAQIDGMIVSLPDDDYHVSVPSNESDEARTYFAYLVNTGGVSYGVQIDQQVPDTGLPLYRIEVPANNTGNSLSAVTLTDLRVIQATNSWVASYEPFASVAFPDTLPAADYGVELEVEDATNIAAVGTLEAYDKMRNGFKIRQTGSADNVRIRWTLLNLRYQ</sequence>
<proteinExistence type="predicted"/>
<dbReference type="AlphaFoldDB" id="A0A178HP36"/>
<dbReference type="Proteomes" id="UP000078389">
    <property type="component" value="Unassembled WGS sequence"/>
</dbReference>
<comment type="caution">
    <text evidence="1">The sequence shown here is derived from an EMBL/GenBank/DDBJ whole genome shotgun (WGS) entry which is preliminary data.</text>
</comment>
<protein>
    <submittedName>
        <fullName evidence="1">Uncharacterized protein</fullName>
    </submittedName>
</protein>
<gene>
    <name evidence="1" type="ORF">A3840_17430</name>
</gene>
<keyword evidence="2" id="KW-1185">Reference proteome</keyword>
<evidence type="ECO:0000313" key="1">
    <source>
        <dbReference type="EMBL" id="OAM73776.1"/>
    </source>
</evidence>
<organism evidence="1 2">
    <name type="scientific">Devosia elaeis</name>
    <dbReference type="NCBI Taxonomy" id="1770058"/>
    <lineage>
        <taxon>Bacteria</taxon>
        <taxon>Pseudomonadati</taxon>
        <taxon>Pseudomonadota</taxon>
        <taxon>Alphaproteobacteria</taxon>
        <taxon>Hyphomicrobiales</taxon>
        <taxon>Devosiaceae</taxon>
        <taxon>Devosia</taxon>
    </lineage>
</organism>
<name>A0A178HP36_9HYPH</name>
<evidence type="ECO:0000313" key="2">
    <source>
        <dbReference type="Proteomes" id="UP000078389"/>
    </source>
</evidence>
<dbReference type="STRING" id="1770058.A3840_17430"/>
<accession>A0A178HP36</accession>
<dbReference type="EMBL" id="LVVY01000130">
    <property type="protein sequence ID" value="OAM73776.1"/>
    <property type="molecule type" value="Genomic_DNA"/>
</dbReference>